<feature type="region of interest" description="Disordered" evidence="2">
    <location>
        <begin position="98"/>
        <end position="133"/>
    </location>
</feature>
<feature type="domain" description="Myb-like" evidence="3">
    <location>
        <begin position="20"/>
        <end position="91"/>
    </location>
</feature>
<reference evidence="4" key="1">
    <citation type="submission" date="2020-04" db="EMBL/GenBank/DDBJ databases">
        <authorList>
            <person name="Neveu A P."/>
        </authorList>
    </citation>
    <scope>NUCLEOTIDE SEQUENCE</scope>
    <source>
        <tissue evidence="4">Whole embryo</tissue>
    </source>
</reference>
<proteinExistence type="evidence at transcript level"/>
<evidence type="ECO:0000259" key="3">
    <source>
        <dbReference type="PROSITE" id="PS50090"/>
    </source>
</evidence>
<feature type="compositionally biased region" description="Basic residues" evidence="2">
    <location>
        <begin position="252"/>
        <end position="264"/>
    </location>
</feature>
<dbReference type="SMART" id="SM00717">
    <property type="entry name" value="SANT"/>
    <property type="match status" value="1"/>
</dbReference>
<dbReference type="PANTHER" id="PTHR23098:SF16">
    <property type="entry name" value="REGULATORY PROTEIN ZESTE"/>
    <property type="match status" value="1"/>
</dbReference>
<dbReference type="GO" id="GO:0005634">
    <property type="term" value="C:nucleus"/>
    <property type="evidence" value="ECO:0007669"/>
    <property type="project" value="TreeGrafter"/>
</dbReference>
<dbReference type="Pfam" id="PF13873">
    <property type="entry name" value="Myb_DNA-bind_5"/>
    <property type="match status" value="1"/>
</dbReference>
<accession>A0A6F9DHS2</accession>
<dbReference type="InterPro" id="IPR028002">
    <property type="entry name" value="Myb_DNA-bind_5"/>
</dbReference>
<dbReference type="PANTHER" id="PTHR23098">
    <property type="entry name" value="AGAP001331-PA-RELATED"/>
    <property type="match status" value="1"/>
</dbReference>
<dbReference type="PROSITE" id="PS50090">
    <property type="entry name" value="MYB_LIKE"/>
    <property type="match status" value="1"/>
</dbReference>
<sequence>MSDIELSENRVAKRQRNYNLSSKRSPNWSAEEVQLLCEFVREHKTRLFSKSEKGSQAHKKRLWEKAARLINGVGNVGRDWNQVRKKWKDLSYYARNIHKDSGESPSNDTAYSSTSSDVSSSAGVTSSGDSQPQVCIKVESDSTWSNEDLLTPIEVPGIEITENVAEKSTADIRIDEVTSQSDCCSVHVTKEVVPANKATRKMSAYEVTRLEIEKERLQVEKSALECLKDISYGLRRVNVNISRLKRRRRSGSYGCRSKRRRAAPIHREETETESSEYEL</sequence>
<feature type="compositionally biased region" description="Acidic residues" evidence="2">
    <location>
        <begin position="270"/>
        <end position="279"/>
    </location>
</feature>
<name>A0A6F9DHS2_9ASCI</name>
<keyword evidence="1" id="KW-0175">Coiled coil</keyword>
<gene>
    <name evidence="4" type="primary">LOC100182713</name>
</gene>
<dbReference type="Gene3D" id="1.10.10.60">
    <property type="entry name" value="Homeodomain-like"/>
    <property type="match status" value="1"/>
</dbReference>
<feature type="coiled-coil region" evidence="1">
    <location>
        <begin position="195"/>
        <end position="227"/>
    </location>
</feature>
<feature type="region of interest" description="Disordered" evidence="2">
    <location>
        <begin position="252"/>
        <end position="279"/>
    </location>
</feature>
<evidence type="ECO:0000313" key="4">
    <source>
        <dbReference type="EMBL" id="CAB3262751.1"/>
    </source>
</evidence>
<organism evidence="4">
    <name type="scientific">Phallusia mammillata</name>
    <dbReference type="NCBI Taxonomy" id="59560"/>
    <lineage>
        <taxon>Eukaryota</taxon>
        <taxon>Metazoa</taxon>
        <taxon>Chordata</taxon>
        <taxon>Tunicata</taxon>
        <taxon>Ascidiacea</taxon>
        <taxon>Phlebobranchia</taxon>
        <taxon>Ascidiidae</taxon>
        <taxon>Phallusia</taxon>
    </lineage>
</organism>
<dbReference type="InterPro" id="IPR001005">
    <property type="entry name" value="SANT/Myb"/>
</dbReference>
<evidence type="ECO:0000256" key="1">
    <source>
        <dbReference type="SAM" id="Coils"/>
    </source>
</evidence>
<dbReference type="AlphaFoldDB" id="A0A6F9DHS2"/>
<dbReference type="EMBL" id="LR786889">
    <property type="protein sequence ID" value="CAB3262751.1"/>
    <property type="molecule type" value="mRNA"/>
</dbReference>
<protein>
    <submittedName>
        <fullName evidence="4">Uncharacterized protein LOC100182713</fullName>
    </submittedName>
</protein>
<evidence type="ECO:0000256" key="2">
    <source>
        <dbReference type="SAM" id="MobiDB-lite"/>
    </source>
</evidence>
<feature type="compositionally biased region" description="Low complexity" evidence="2">
    <location>
        <begin position="112"/>
        <end position="130"/>
    </location>
</feature>